<reference evidence="6 10" key="2">
    <citation type="submission" date="2024-07" db="EMBL/GenBank/DDBJ databases">
        <authorList>
            <person name="Akdeniz Z."/>
        </authorList>
    </citation>
    <scope>NUCLEOTIDE SEQUENCE [LARGE SCALE GENOMIC DNA]</scope>
</reference>
<accession>A0AA86NIN7</accession>
<dbReference type="Pfam" id="PF07933">
    <property type="entry name" value="DUF1681"/>
    <property type="match status" value="1"/>
</dbReference>
<dbReference type="EMBL" id="CAXDID020000102">
    <property type="protein sequence ID" value="CAL6026422.1"/>
    <property type="molecule type" value="Genomic_DNA"/>
</dbReference>
<evidence type="ECO:0000313" key="6">
    <source>
        <dbReference type="EMBL" id="CAL5973959.1"/>
    </source>
</evidence>
<dbReference type="EMBL" id="CAXDID020000061">
    <property type="protein sequence ID" value="CAL6010541.1"/>
    <property type="molecule type" value="Genomic_DNA"/>
</dbReference>
<dbReference type="EMBL" id="CAXDID020000004">
    <property type="protein sequence ID" value="CAL5973959.1"/>
    <property type="molecule type" value="Genomic_DNA"/>
</dbReference>
<evidence type="ECO:0000313" key="4">
    <source>
        <dbReference type="EMBL" id="CAI9933445.1"/>
    </source>
</evidence>
<reference evidence="2" key="1">
    <citation type="submission" date="2023-06" db="EMBL/GenBank/DDBJ databases">
        <authorList>
            <person name="Kurt Z."/>
        </authorList>
    </citation>
    <scope>NUCLEOTIDE SEQUENCE</scope>
</reference>
<evidence type="ECO:0000313" key="8">
    <source>
        <dbReference type="EMBL" id="CAL6010541.1"/>
    </source>
</evidence>
<dbReference type="PANTHER" id="PTHR12847">
    <property type="entry name" value="ATP-BINDING CASSETTE ABC TRANSPORTER-RELATED"/>
    <property type="match status" value="1"/>
</dbReference>
<comment type="caution">
    <text evidence="2">The sequence shown here is derived from an EMBL/GenBank/DDBJ whole genome shotgun (WGS) entry which is preliminary data.</text>
</comment>
<evidence type="ECO:0000313" key="7">
    <source>
        <dbReference type="EMBL" id="CAL6008702.1"/>
    </source>
</evidence>
<dbReference type="InterPro" id="IPR012466">
    <property type="entry name" value="NECAP_PHear"/>
</dbReference>
<dbReference type="EMBL" id="CATOUU010000531">
    <property type="protein sequence ID" value="CAI9933445.1"/>
    <property type="molecule type" value="Genomic_DNA"/>
</dbReference>
<name>A0AA86NIN7_9EUKA</name>
<dbReference type="AlphaFoldDB" id="A0AA86NIN7"/>
<protein>
    <recommendedName>
        <fullName evidence="1">NECAP PHear domain-containing protein</fullName>
    </recommendedName>
</protein>
<dbReference type="SUPFAM" id="SSF50729">
    <property type="entry name" value="PH domain-like"/>
    <property type="match status" value="1"/>
</dbReference>
<keyword evidence="10" id="KW-1185">Reference proteome</keyword>
<feature type="domain" description="NECAP PHear" evidence="1">
    <location>
        <begin position="6"/>
        <end position="158"/>
    </location>
</feature>
<dbReference type="InterPro" id="IPR011993">
    <property type="entry name" value="PH-like_dom_sf"/>
</dbReference>
<organism evidence="2">
    <name type="scientific">Hexamita inflata</name>
    <dbReference type="NCBI Taxonomy" id="28002"/>
    <lineage>
        <taxon>Eukaryota</taxon>
        <taxon>Metamonada</taxon>
        <taxon>Diplomonadida</taxon>
        <taxon>Hexamitidae</taxon>
        <taxon>Hexamitinae</taxon>
        <taxon>Hexamita</taxon>
    </lineage>
</organism>
<evidence type="ECO:0000313" key="9">
    <source>
        <dbReference type="EMBL" id="CAL6026422.1"/>
    </source>
</evidence>
<dbReference type="EMBL" id="CAXDID020000058">
    <property type="protein sequence ID" value="CAL6008702.1"/>
    <property type="molecule type" value="Genomic_DNA"/>
</dbReference>
<dbReference type="EMBL" id="CATOUU010000499">
    <property type="protein sequence ID" value="CAI9931801.1"/>
    <property type="molecule type" value="Genomic_DNA"/>
</dbReference>
<dbReference type="GO" id="GO:0030125">
    <property type="term" value="C:clathrin vesicle coat"/>
    <property type="evidence" value="ECO:0007669"/>
    <property type="project" value="TreeGrafter"/>
</dbReference>
<evidence type="ECO:0000313" key="5">
    <source>
        <dbReference type="EMBL" id="CAI9958609.1"/>
    </source>
</evidence>
<dbReference type="EMBL" id="CATOUU010000195">
    <property type="protein sequence ID" value="CAI9920027.1"/>
    <property type="molecule type" value="Genomic_DNA"/>
</dbReference>
<evidence type="ECO:0000313" key="3">
    <source>
        <dbReference type="EMBL" id="CAI9931801.1"/>
    </source>
</evidence>
<evidence type="ECO:0000313" key="10">
    <source>
        <dbReference type="Proteomes" id="UP001642409"/>
    </source>
</evidence>
<dbReference type="EMBL" id="CATOUU010000906">
    <property type="protein sequence ID" value="CAI9958609.1"/>
    <property type="molecule type" value="Genomic_DNA"/>
</dbReference>
<evidence type="ECO:0000313" key="2">
    <source>
        <dbReference type="EMBL" id="CAI9920027.1"/>
    </source>
</evidence>
<dbReference type="PANTHER" id="PTHR12847:SF9">
    <property type="entry name" value="NECAP-LIKE PROTEIN CG9132"/>
    <property type="match status" value="1"/>
</dbReference>
<evidence type="ECO:0000259" key="1">
    <source>
        <dbReference type="Pfam" id="PF07933"/>
    </source>
</evidence>
<dbReference type="GO" id="GO:0006897">
    <property type="term" value="P:endocytosis"/>
    <property type="evidence" value="ECO:0007669"/>
    <property type="project" value="InterPro"/>
</dbReference>
<dbReference type="Gene3D" id="2.30.29.30">
    <property type="entry name" value="Pleckstrin-homology domain (PH domain)/Phosphotyrosine-binding domain (PTB)"/>
    <property type="match status" value="1"/>
</dbReference>
<proteinExistence type="predicted"/>
<gene>
    <name evidence="3" type="ORF">HINF_LOCUS19446</name>
    <name evidence="4" type="ORF">HINF_LOCUS21090</name>
    <name evidence="7" type="ORF">HINF_LOCUS21243</name>
    <name evidence="8" type="ORF">HINF_LOCUS22138</name>
    <name evidence="6" type="ORF">HINF_LOCUS2636</name>
    <name evidence="9" type="ORF">HINF_LOCUS30834</name>
    <name evidence="5" type="ORF">HINF_LOCUS46254</name>
    <name evidence="2" type="ORF">HINF_LOCUS7672</name>
</gene>
<dbReference type="Proteomes" id="UP001642409">
    <property type="component" value="Unassembled WGS sequence"/>
</dbReference>
<sequence length="176" mass="19547">MTVNFEQTVATLGNGFAYRIPPTLNLDNFTCENWPTEWMIFQGTMKVVTTSDKCFVTLLNPDGTEATRFPVQYRGAIPVISQASDSSRYFVLVVTDPTGTRQAFVGIGFRDREVAFDFKVALGDFGKWLERLKNPQQTQQVAVDFSLKQGEKIQINIGKKSGSQAKPVSGFAPPPE</sequence>